<evidence type="ECO:0000313" key="4">
    <source>
        <dbReference type="Proteomes" id="UP000093962"/>
    </source>
</evidence>
<evidence type="ECO:0000313" key="2">
    <source>
        <dbReference type="EMBL" id="OBA80874.1"/>
    </source>
</evidence>
<name>A0A1A0M5Y0_MYCMU</name>
<reference evidence="2 4" key="1">
    <citation type="submission" date="2016-06" db="EMBL/GenBank/DDBJ databases">
        <authorList>
            <person name="Kjaerup R.B."/>
            <person name="Dalgaard T.S."/>
            <person name="Juul-Madsen H.R."/>
        </authorList>
    </citation>
    <scope>NUCLEOTIDE SEQUENCE [LARGE SCALE GENOMIC DNA]</scope>
    <source>
        <strain evidence="2 4">1199456.5</strain>
    </source>
</reference>
<proteinExistence type="predicted"/>
<dbReference type="EMBL" id="SDLO01000002">
    <property type="protein sequence ID" value="TDK92997.1"/>
    <property type="molecule type" value="Genomic_DNA"/>
</dbReference>
<dbReference type="Proteomes" id="UP000294929">
    <property type="component" value="Unassembled WGS sequence"/>
</dbReference>
<feature type="compositionally biased region" description="Basic and acidic residues" evidence="1">
    <location>
        <begin position="222"/>
        <end position="231"/>
    </location>
</feature>
<gene>
    <name evidence="2" type="ORF">A5642_29120</name>
    <name evidence="3" type="ORF">EUA03_02640</name>
</gene>
<evidence type="ECO:0000256" key="1">
    <source>
        <dbReference type="SAM" id="MobiDB-lite"/>
    </source>
</evidence>
<feature type="region of interest" description="Disordered" evidence="1">
    <location>
        <begin position="188"/>
        <end position="231"/>
    </location>
</feature>
<dbReference type="Proteomes" id="UP000093962">
    <property type="component" value="Unassembled WGS sequence"/>
</dbReference>
<dbReference type="AlphaFoldDB" id="A0A1A0M5Y0"/>
<dbReference type="EMBL" id="LZSF01000241">
    <property type="protein sequence ID" value="OBA80874.1"/>
    <property type="molecule type" value="Genomic_DNA"/>
</dbReference>
<evidence type="ECO:0000313" key="5">
    <source>
        <dbReference type="Proteomes" id="UP000294929"/>
    </source>
</evidence>
<sequence length="231" mass="24921">MVPSSPTNALGPHAKTVRDALVEVIRSRHNRFADAHQVAGTRYSMAFGSQWRDLLDDTNDALTGRGFQSQKLTPAGYKIPVVNDCLVYVWRVPGSADAVSFFASSPTRKNGFSASPPPPMLFDPVLVDEGRADDDDPPGGELGHTLRAAGDKMPVVLVMVESSPWQLQSISWGVAVLDEATGKVEVRGLESIWEPTSDTDRDTSSADSFDSGTPEGPSVEPRPQERPSTDD</sequence>
<protein>
    <submittedName>
        <fullName evidence="2">Uncharacterized protein</fullName>
    </submittedName>
</protein>
<accession>A0A1A0M5Y0</accession>
<comment type="caution">
    <text evidence="2">The sequence shown here is derived from an EMBL/GenBank/DDBJ whole genome shotgun (WGS) entry which is preliminary data.</text>
</comment>
<organism evidence="2 4">
    <name type="scientific">Mycolicibacterium mucogenicum</name>
    <name type="common">Mycobacterium mucogenicum</name>
    <dbReference type="NCBI Taxonomy" id="56689"/>
    <lineage>
        <taxon>Bacteria</taxon>
        <taxon>Bacillati</taxon>
        <taxon>Actinomycetota</taxon>
        <taxon>Actinomycetes</taxon>
        <taxon>Mycobacteriales</taxon>
        <taxon>Mycobacteriaceae</taxon>
        <taxon>Mycolicibacterium</taxon>
    </lineage>
</organism>
<dbReference type="OrthoDB" id="4571398at2"/>
<evidence type="ECO:0000313" key="3">
    <source>
        <dbReference type="EMBL" id="TDK92997.1"/>
    </source>
</evidence>
<reference evidence="3 5" key="2">
    <citation type="submission" date="2019-01" db="EMBL/GenBank/DDBJ databases">
        <title>High-quality-draft genome sequences of five non-tuberculosis mycobacteriaceae isolated from a nosocomial environment.</title>
        <authorList>
            <person name="Tiago I."/>
            <person name="Alarico S."/>
            <person name="Pereira S.G."/>
            <person name="Coelho C."/>
            <person name="Maranha A."/>
            <person name="Empadinhas N."/>
        </authorList>
    </citation>
    <scope>NUCLEOTIDE SEQUENCE [LARGE SCALE GENOMIC DNA]</scope>
    <source>
        <strain evidence="3 5">24AIII</strain>
    </source>
</reference>